<dbReference type="InterPro" id="IPR009542">
    <property type="entry name" value="Spc1/SPCS1"/>
</dbReference>
<comment type="caution">
    <text evidence="8">The sequence shown here is derived from an EMBL/GenBank/DDBJ whole genome shotgun (WGS) entry which is preliminary data.</text>
</comment>
<dbReference type="GO" id="GO:0006465">
    <property type="term" value="P:signal peptide processing"/>
    <property type="evidence" value="ECO:0007669"/>
    <property type="project" value="InterPro"/>
</dbReference>
<feature type="transmembrane region" description="Helical" evidence="7">
    <location>
        <begin position="59"/>
        <end position="80"/>
    </location>
</feature>
<dbReference type="AlphaFoldDB" id="A0A1X0NYN0"/>
<dbReference type="EMBL" id="NBCO01000011">
    <property type="protein sequence ID" value="ORC89573.1"/>
    <property type="molecule type" value="Genomic_DNA"/>
</dbReference>
<keyword evidence="6 7" id="KW-0472">Membrane</keyword>
<feature type="transmembrane region" description="Helical" evidence="7">
    <location>
        <begin position="31"/>
        <end position="53"/>
    </location>
</feature>
<evidence type="ECO:0008006" key="10">
    <source>
        <dbReference type="Google" id="ProtNLM"/>
    </source>
</evidence>
<name>A0A1X0NYN0_9TRYP</name>
<keyword evidence="5 7" id="KW-1133">Transmembrane helix</keyword>
<evidence type="ECO:0000256" key="2">
    <source>
        <dbReference type="ARBA" id="ARBA00005245"/>
    </source>
</evidence>
<evidence type="ECO:0000256" key="5">
    <source>
        <dbReference type="ARBA" id="ARBA00022989"/>
    </source>
</evidence>
<comment type="similarity">
    <text evidence="2">Belongs to the SPCS1 family.</text>
</comment>
<dbReference type="Pfam" id="PF06645">
    <property type="entry name" value="SPC12"/>
    <property type="match status" value="1"/>
</dbReference>
<dbReference type="GeneID" id="39984596"/>
<organism evidence="8 9">
    <name type="scientific">Trypanosoma theileri</name>
    <dbReference type="NCBI Taxonomy" id="67003"/>
    <lineage>
        <taxon>Eukaryota</taxon>
        <taxon>Discoba</taxon>
        <taxon>Euglenozoa</taxon>
        <taxon>Kinetoplastea</taxon>
        <taxon>Metakinetoplastina</taxon>
        <taxon>Trypanosomatida</taxon>
        <taxon>Trypanosomatidae</taxon>
        <taxon>Trypanosoma</taxon>
    </lineage>
</organism>
<proteinExistence type="inferred from homology"/>
<evidence type="ECO:0000256" key="3">
    <source>
        <dbReference type="ARBA" id="ARBA00022692"/>
    </source>
</evidence>
<evidence type="ECO:0000256" key="6">
    <source>
        <dbReference type="ARBA" id="ARBA00023136"/>
    </source>
</evidence>
<evidence type="ECO:0000313" key="8">
    <source>
        <dbReference type="EMBL" id="ORC89573.1"/>
    </source>
</evidence>
<dbReference type="RefSeq" id="XP_028883639.1">
    <property type="nucleotide sequence ID" value="XM_029024816.1"/>
</dbReference>
<evidence type="ECO:0000256" key="1">
    <source>
        <dbReference type="ARBA" id="ARBA00004477"/>
    </source>
</evidence>
<dbReference type="VEuPathDB" id="TriTrypDB:TM35_000111070"/>
<dbReference type="OrthoDB" id="263893at2759"/>
<keyword evidence="3 7" id="KW-0812">Transmembrane</keyword>
<reference evidence="8 9" key="1">
    <citation type="submission" date="2017-03" db="EMBL/GenBank/DDBJ databases">
        <title>An alternative strategy for trypanosome survival in the mammalian bloodstream revealed through genome and transcriptome analysis of the ubiquitous bovine parasite Trypanosoma (Megatrypanum) theileri.</title>
        <authorList>
            <person name="Kelly S."/>
            <person name="Ivens A."/>
            <person name="Mott A."/>
            <person name="O'Neill E."/>
            <person name="Emms D."/>
            <person name="Macleod O."/>
            <person name="Voorheis P."/>
            <person name="Matthews J."/>
            <person name="Matthews K."/>
            <person name="Carrington M."/>
        </authorList>
    </citation>
    <scope>NUCLEOTIDE SEQUENCE [LARGE SCALE GENOMIC DNA]</scope>
    <source>
        <strain evidence="8">Edinburgh</strain>
    </source>
</reference>
<evidence type="ECO:0000256" key="4">
    <source>
        <dbReference type="ARBA" id="ARBA00022824"/>
    </source>
</evidence>
<keyword evidence="9" id="KW-1185">Reference proteome</keyword>
<sequence>MEDQIPRQHVHPIAKWVAGLFSPMSLKDQRMVLSGVARMLYGSLFISLILGYVVGLAYITFYGLAAGFAVSLLLFVPNWYQREDEDQRWCDESDVKEYYRIRQELLDQMATEQEKELIDLPGDSQQQTEEKNK</sequence>
<protein>
    <recommendedName>
        <fullName evidence="10">Microsomal signal peptidase 12 kDa subunit</fullName>
    </recommendedName>
</protein>
<dbReference type="Proteomes" id="UP000192257">
    <property type="component" value="Unassembled WGS sequence"/>
</dbReference>
<gene>
    <name evidence="8" type="ORF">TM35_000111070</name>
</gene>
<evidence type="ECO:0000256" key="7">
    <source>
        <dbReference type="SAM" id="Phobius"/>
    </source>
</evidence>
<accession>A0A1X0NYN0</accession>
<comment type="subcellular location">
    <subcellularLocation>
        <location evidence="1">Endoplasmic reticulum membrane</location>
        <topology evidence="1">Multi-pass membrane protein</topology>
    </subcellularLocation>
</comment>
<dbReference type="GO" id="GO:0005787">
    <property type="term" value="C:signal peptidase complex"/>
    <property type="evidence" value="ECO:0007669"/>
    <property type="project" value="InterPro"/>
</dbReference>
<keyword evidence="4" id="KW-0256">Endoplasmic reticulum</keyword>
<evidence type="ECO:0000313" key="9">
    <source>
        <dbReference type="Proteomes" id="UP000192257"/>
    </source>
</evidence>